<dbReference type="EMBL" id="JALLBG020000294">
    <property type="protein sequence ID" value="KAL3756723.1"/>
    <property type="molecule type" value="Genomic_DNA"/>
</dbReference>
<evidence type="ECO:0000313" key="3">
    <source>
        <dbReference type="Proteomes" id="UP001530293"/>
    </source>
</evidence>
<name>A0ABD3LYA1_9STRA</name>
<sequence length="709" mass="79565">MPFTDNNDKKTRVDGIGLWRSWTRNFNTKILALLDLIDNSLDAAIHNGKNNEGQQHSFRGKVHVYPDIYEMPDGRATTTGLCIVNNSIKSIRPLKNVLEVYNSSKVNSGAGDIGENGVGLKQGCATLSDLSFVLMKNGSNTNIELGIVAKDLQRLDSCYLPAFNFSNDKHAGSRSLRDQMVSFFSEPSHADVAKCIAKYGAARADSERNLIVGVERLCRHFDRKAFDDPYVFMVILDKVHTDQTEEYVGNIVDAQQKITVTRLMKDLADVIPRTYLHVPQSFSFVIGDKRINFDYWPRRLIELTSLTVYVNKKIPWVNKHELPTHQNTYPLRVFLGFDGMRITDPSAGNEGSLYVYSRQSGRLISHHADARTRMGLQAGGTDYCQGLTVIIDDFGGNLPLNPTKQEVAFGEESHGSVHEENLMAWVGCVAHFYYQRHLSTCGNKKKTLTQELARFGDALLDNRRQLKPLDDSNFTTYDLSFKASVKCIRVDKSSVEEFVGSDTLYRLLPKKEATAKVSKEAQGGKKRKAAPAVPAAPPLKKKARSDPTPPPLQPLPPPPQRQREPVLHAEDKSDSNDEMEKENGYDPPSLFDGGIPDPAEHNPRNSTLSHGAAVKEEPTQSEPTQSDFEALCERLTEKLEAVKDENTKLRNRIGNLREEMNAHYAVRHENAALKEEIKTLRGINAKLQLDYQRLEFLVNEKSREEGRLS</sequence>
<comment type="caution">
    <text evidence="2">The sequence shown here is derived from an EMBL/GenBank/DDBJ whole genome shotgun (WGS) entry which is preliminary data.</text>
</comment>
<feature type="compositionally biased region" description="Pro residues" evidence="1">
    <location>
        <begin position="547"/>
        <end position="560"/>
    </location>
</feature>
<evidence type="ECO:0000256" key="1">
    <source>
        <dbReference type="SAM" id="MobiDB-lite"/>
    </source>
</evidence>
<reference evidence="2 3" key="1">
    <citation type="submission" date="2024-10" db="EMBL/GenBank/DDBJ databases">
        <title>Updated reference genomes for cyclostephanoid diatoms.</title>
        <authorList>
            <person name="Roberts W.R."/>
            <person name="Alverson A.J."/>
        </authorList>
    </citation>
    <scope>NUCLEOTIDE SEQUENCE [LARGE SCALE GENOMIC DNA]</scope>
    <source>
        <strain evidence="2 3">AJA232-27</strain>
    </source>
</reference>
<dbReference type="Proteomes" id="UP001530293">
    <property type="component" value="Unassembled WGS sequence"/>
</dbReference>
<feature type="compositionally biased region" description="Basic and acidic residues" evidence="1">
    <location>
        <begin position="561"/>
        <end position="575"/>
    </location>
</feature>
<evidence type="ECO:0000313" key="2">
    <source>
        <dbReference type="EMBL" id="KAL3756723.1"/>
    </source>
</evidence>
<keyword evidence="3" id="KW-1185">Reference proteome</keyword>
<feature type="region of interest" description="Disordered" evidence="1">
    <location>
        <begin position="516"/>
        <end position="627"/>
    </location>
</feature>
<organism evidence="2 3">
    <name type="scientific">Discostella pseudostelligera</name>
    <dbReference type="NCBI Taxonomy" id="259834"/>
    <lineage>
        <taxon>Eukaryota</taxon>
        <taxon>Sar</taxon>
        <taxon>Stramenopiles</taxon>
        <taxon>Ochrophyta</taxon>
        <taxon>Bacillariophyta</taxon>
        <taxon>Coscinodiscophyceae</taxon>
        <taxon>Thalassiosirophycidae</taxon>
        <taxon>Stephanodiscales</taxon>
        <taxon>Stephanodiscaceae</taxon>
        <taxon>Discostella</taxon>
    </lineage>
</organism>
<dbReference type="AlphaFoldDB" id="A0ABD3LYA1"/>
<accession>A0ABD3LYA1</accession>
<proteinExistence type="predicted"/>
<protein>
    <submittedName>
        <fullName evidence="2">Uncharacterized protein</fullName>
    </submittedName>
</protein>
<gene>
    <name evidence="2" type="ORF">ACHAWU_005415</name>
</gene>